<comment type="caution">
    <text evidence="1">The sequence shown here is derived from an EMBL/GenBank/DDBJ whole genome shotgun (WGS) entry which is preliminary data.</text>
</comment>
<evidence type="ECO:0000313" key="2">
    <source>
        <dbReference type="Proteomes" id="UP000265520"/>
    </source>
</evidence>
<organism evidence="1 2">
    <name type="scientific">Trifolium medium</name>
    <dbReference type="NCBI Taxonomy" id="97028"/>
    <lineage>
        <taxon>Eukaryota</taxon>
        <taxon>Viridiplantae</taxon>
        <taxon>Streptophyta</taxon>
        <taxon>Embryophyta</taxon>
        <taxon>Tracheophyta</taxon>
        <taxon>Spermatophyta</taxon>
        <taxon>Magnoliopsida</taxon>
        <taxon>eudicotyledons</taxon>
        <taxon>Gunneridae</taxon>
        <taxon>Pentapetalae</taxon>
        <taxon>rosids</taxon>
        <taxon>fabids</taxon>
        <taxon>Fabales</taxon>
        <taxon>Fabaceae</taxon>
        <taxon>Papilionoideae</taxon>
        <taxon>50 kb inversion clade</taxon>
        <taxon>NPAAA clade</taxon>
        <taxon>Hologalegina</taxon>
        <taxon>IRL clade</taxon>
        <taxon>Trifolieae</taxon>
        <taxon>Trifolium</taxon>
    </lineage>
</organism>
<dbReference type="Proteomes" id="UP000265520">
    <property type="component" value="Unassembled WGS sequence"/>
</dbReference>
<evidence type="ECO:0000313" key="1">
    <source>
        <dbReference type="EMBL" id="MCI05055.1"/>
    </source>
</evidence>
<dbReference type="EMBL" id="LXQA010057400">
    <property type="protein sequence ID" value="MCI05055.1"/>
    <property type="molecule type" value="Genomic_DNA"/>
</dbReference>
<gene>
    <name evidence="1" type="ORF">A2U01_0026104</name>
</gene>
<dbReference type="AlphaFoldDB" id="A0A392P2L9"/>
<reference evidence="1 2" key="1">
    <citation type="journal article" date="2018" name="Front. Plant Sci.">
        <title>Red Clover (Trifolium pratense) and Zigzag Clover (T. medium) - A Picture of Genomic Similarities and Differences.</title>
        <authorList>
            <person name="Dluhosova J."/>
            <person name="Istvanek J."/>
            <person name="Nedelnik J."/>
            <person name="Repkova J."/>
        </authorList>
    </citation>
    <scope>NUCLEOTIDE SEQUENCE [LARGE SCALE GENOMIC DNA]</scope>
    <source>
        <strain evidence="2">cv. 10/8</strain>
        <tissue evidence="1">Leaf</tissue>
    </source>
</reference>
<keyword evidence="2" id="KW-1185">Reference proteome</keyword>
<accession>A0A392P2L9</accession>
<name>A0A392P2L9_9FABA</name>
<proteinExistence type="predicted"/>
<protein>
    <submittedName>
        <fullName evidence="1">Uncharacterized protein</fullName>
    </submittedName>
</protein>
<sequence>MKGTVGERKDKQQLELQEIGVEEREGEATVVYLEKRGMEEEFVLFVLAKMIRV</sequence>